<sequence>MIVKLQLHTPLCNLLGITYPIIQAGMAGGPTTVQMVASVSEAGGLGTLGAAYMAPEEIRQAIRSIRQLTQKPFAVNLFALEMKDDFSRITEVQTALRPVYNELDIKSPSQTLQTPNHLTGQIEVLLEEKVPVISSALGIFPDEVIQEAHKQGMLVSTMVTTVEEAIQAAEKGSDFIVAQGSDAGGHRSTFDTTRHPLGANIGTFSLIPQVVDHVPVPVVAAGGIMDGRGLIAALALGAQGVQMGTRFLTAIESGAHPLYQEALLNSSEESTTITTAFTGRPARGLRNAFVEQFEATGIEPLPFPSQHTLTSEIRKAATQQKKPQYMSMWAGQGTRLLKQGQSVQEMIQEIVKEAEDILG</sequence>
<dbReference type="PANTHER" id="PTHR42747:SF3">
    <property type="entry name" value="NITRONATE MONOOXYGENASE-RELATED"/>
    <property type="match status" value="1"/>
</dbReference>
<dbReference type="Proteomes" id="UP000199545">
    <property type="component" value="Unassembled WGS sequence"/>
</dbReference>
<proteinExistence type="inferred from homology"/>
<keyword evidence="14" id="KW-1185">Reference proteome</keyword>
<dbReference type="InterPro" id="IPR013785">
    <property type="entry name" value="Aldolase_TIM"/>
</dbReference>
<reference evidence="13 14" key="1">
    <citation type="submission" date="2016-10" db="EMBL/GenBank/DDBJ databases">
        <authorList>
            <person name="de Groot N.N."/>
        </authorList>
    </citation>
    <scope>NUCLEOTIDE SEQUENCE [LARGE SCALE GENOMIC DNA]</scope>
    <source>
        <strain evidence="13 14">DSM 44778</strain>
    </source>
</reference>
<dbReference type="FunFam" id="3.20.20.70:FF:000154">
    <property type="entry name" value="Probable nitronate monooxygenase"/>
    <property type="match status" value="1"/>
</dbReference>
<gene>
    <name evidence="13" type="ORF">SAMN05421852_10625</name>
</gene>
<dbReference type="PANTHER" id="PTHR42747">
    <property type="entry name" value="NITRONATE MONOOXYGENASE-RELATED"/>
    <property type="match status" value="1"/>
</dbReference>
<keyword evidence="9" id="KW-0560">Oxidoreductase</keyword>
<keyword evidence="6" id="KW-0285">Flavoprotein</keyword>
<evidence type="ECO:0000256" key="9">
    <source>
        <dbReference type="ARBA" id="ARBA00023002"/>
    </source>
</evidence>
<keyword evidence="5" id="KW-0216">Detoxification</keyword>
<keyword evidence="7" id="KW-0288">FMN</keyword>
<dbReference type="InterPro" id="IPR004136">
    <property type="entry name" value="NMO"/>
</dbReference>
<dbReference type="Pfam" id="PF03060">
    <property type="entry name" value="NMO"/>
    <property type="match status" value="1"/>
</dbReference>
<evidence type="ECO:0000256" key="1">
    <source>
        <dbReference type="ARBA" id="ARBA00001917"/>
    </source>
</evidence>
<accession>A0A1I3PL55</accession>
<dbReference type="GO" id="GO:0018580">
    <property type="term" value="F:nitronate monooxygenase activity"/>
    <property type="evidence" value="ECO:0007669"/>
    <property type="project" value="InterPro"/>
</dbReference>
<evidence type="ECO:0000256" key="5">
    <source>
        <dbReference type="ARBA" id="ARBA00022575"/>
    </source>
</evidence>
<evidence type="ECO:0000313" key="13">
    <source>
        <dbReference type="EMBL" id="SFJ22444.1"/>
    </source>
</evidence>
<dbReference type="AlphaFoldDB" id="A0A1I3PL55"/>
<dbReference type="CDD" id="cd04730">
    <property type="entry name" value="NPD_like"/>
    <property type="match status" value="1"/>
</dbReference>
<comment type="function">
    <text evidence="2">Nitronate monooxygenase that uses molecular oxygen to catalyze the oxidative denitrification of alkyl nitronates. Acts on propionate 3-nitronate (P3N), the presumed physiological substrate. Probably functions in the detoxification of P3N, a metabolic poison produced by plants and fungi as a defense mechanism.</text>
</comment>
<evidence type="ECO:0000256" key="2">
    <source>
        <dbReference type="ARBA" id="ARBA00003535"/>
    </source>
</evidence>
<evidence type="ECO:0000313" key="14">
    <source>
        <dbReference type="Proteomes" id="UP000199545"/>
    </source>
</evidence>
<organism evidence="13 14">
    <name type="scientific">Thermoflavimicrobium dichotomicum</name>
    <dbReference type="NCBI Taxonomy" id="46223"/>
    <lineage>
        <taxon>Bacteria</taxon>
        <taxon>Bacillati</taxon>
        <taxon>Bacillota</taxon>
        <taxon>Bacilli</taxon>
        <taxon>Bacillales</taxon>
        <taxon>Thermoactinomycetaceae</taxon>
        <taxon>Thermoflavimicrobium</taxon>
    </lineage>
</organism>
<evidence type="ECO:0000256" key="10">
    <source>
        <dbReference type="ARBA" id="ARBA00023033"/>
    </source>
</evidence>
<evidence type="ECO:0000256" key="6">
    <source>
        <dbReference type="ARBA" id="ARBA00022630"/>
    </source>
</evidence>
<protein>
    <recommendedName>
        <fullName evidence="4">Probable nitronate monooxygenase</fullName>
    </recommendedName>
    <alternativeName>
        <fullName evidence="11">Propionate 3-nitronate monooxygenase</fullName>
    </alternativeName>
</protein>
<dbReference type="Gene3D" id="3.20.20.70">
    <property type="entry name" value="Aldolase class I"/>
    <property type="match status" value="1"/>
</dbReference>
<evidence type="ECO:0000256" key="4">
    <source>
        <dbReference type="ARBA" id="ARBA00013457"/>
    </source>
</evidence>
<dbReference type="GO" id="GO:0000166">
    <property type="term" value="F:nucleotide binding"/>
    <property type="evidence" value="ECO:0007669"/>
    <property type="project" value="UniProtKB-KW"/>
</dbReference>
<evidence type="ECO:0000256" key="12">
    <source>
        <dbReference type="ARBA" id="ARBA00049401"/>
    </source>
</evidence>
<evidence type="ECO:0000256" key="11">
    <source>
        <dbReference type="ARBA" id="ARBA00031155"/>
    </source>
</evidence>
<evidence type="ECO:0000256" key="8">
    <source>
        <dbReference type="ARBA" id="ARBA00022741"/>
    </source>
</evidence>
<comment type="catalytic activity">
    <reaction evidence="12">
        <text>3 propionate 3-nitronate + 3 O2 + H2O = 3 3-oxopropanoate + 2 nitrate + nitrite + H2O2 + 3 H(+)</text>
        <dbReference type="Rhea" id="RHEA:57332"/>
        <dbReference type="ChEBI" id="CHEBI:15377"/>
        <dbReference type="ChEBI" id="CHEBI:15378"/>
        <dbReference type="ChEBI" id="CHEBI:15379"/>
        <dbReference type="ChEBI" id="CHEBI:16240"/>
        <dbReference type="ChEBI" id="CHEBI:16301"/>
        <dbReference type="ChEBI" id="CHEBI:17632"/>
        <dbReference type="ChEBI" id="CHEBI:33190"/>
        <dbReference type="ChEBI" id="CHEBI:136067"/>
    </reaction>
</comment>
<keyword evidence="8" id="KW-0547">Nucleotide-binding</keyword>
<dbReference type="EMBL" id="FORR01000006">
    <property type="protein sequence ID" value="SFJ22444.1"/>
    <property type="molecule type" value="Genomic_DNA"/>
</dbReference>
<evidence type="ECO:0000256" key="7">
    <source>
        <dbReference type="ARBA" id="ARBA00022643"/>
    </source>
</evidence>
<dbReference type="STRING" id="46223.SAMN05421852_10625"/>
<evidence type="ECO:0000256" key="3">
    <source>
        <dbReference type="ARBA" id="ARBA00009881"/>
    </source>
</evidence>
<keyword evidence="10 13" id="KW-0503">Monooxygenase</keyword>
<dbReference type="GO" id="GO:0009636">
    <property type="term" value="P:response to toxic substance"/>
    <property type="evidence" value="ECO:0007669"/>
    <property type="project" value="UniProtKB-KW"/>
</dbReference>
<name>A0A1I3PL55_9BACL</name>
<comment type="cofactor">
    <cofactor evidence="1">
        <name>FMN</name>
        <dbReference type="ChEBI" id="CHEBI:58210"/>
    </cofactor>
</comment>
<comment type="similarity">
    <text evidence="3">Belongs to the nitronate monooxygenase family. NMO class I subfamily.</text>
</comment>
<dbReference type="OrthoDB" id="9778912at2"/>
<dbReference type="SUPFAM" id="SSF51412">
    <property type="entry name" value="Inosine monophosphate dehydrogenase (IMPDH)"/>
    <property type="match status" value="1"/>
</dbReference>